<dbReference type="NCBIfam" id="NF001099">
    <property type="entry name" value="PRK00132.1"/>
    <property type="match status" value="1"/>
</dbReference>
<dbReference type="FunFam" id="3.30.230.10:FF:000001">
    <property type="entry name" value="30S ribosomal protein S9"/>
    <property type="match status" value="1"/>
</dbReference>
<dbReference type="GO" id="GO:0003723">
    <property type="term" value="F:RNA binding"/>
    <property type="evidence" value="ECO:0007669"/>
    <property type="project" value="TreeGrafter"/>
</dbReference>
<evidence type="ECO:0000256" key="6">
    <source>
        <dbReference type="RuleBase" id="RU003815"/>
    </source>
</evidence>
<dbReference type="InterPro" id="IPR020568">
    <property type="entry name" value="Ribosomal_Su5_D2-typ_SF"/>
</dbReference>
<evidence type="ECO:0000256" key="2">
    <source>
        <dbReference type="ARBA" id="ARBA00022980"/>
    </source>
</evidence>
<dbReference type="InterPro" id="IPR023035">
    <property type="entry name" value="Ribosomal_uS9_bac/plastid"/>
</dbReference>
<dbReference type="Pfam" id="PF00380">
    <property type="entry name" value="Ribosomal_S9"/>
    <property type="match status" value="1"/>
</dbReference>
<evidence type="ECO:0000256" key="7">
    <source>
        <dbReference type="SAM" id="MobiDB-lite"/>
    </source>
</evidence>
<keyword evidence="2 6" id="KW-0689">Ribosomal protein</keyword>
<dbReference type="GO" id="GO:0003735">
    <property type="term" value="F:structural constituent of ribosome"/>
    <property type="evidence" value="ECO:0007669"/>
    <property type="project" value="InterPro"/>
</dbReference>
<dbReference type="InterPro" id="IPR014721">
    <property type="entry name" value="Ribsml_uS5_D2-typ_fold_subgr"/>
</dbReference>
<evidence type="ECO:0000256" key="5">
    <source>
        <dbReference type="ARBA" id="ARBA00042623"/>
    </source>
</evidence>
<gene>
    <name evidence="8" type="ORF">B0T19DRAFT_441830</name>
</gene>
<dbReference type="Gene3D" id="3.30.230.10">
    <property type="match status" value="1"/>
</dbReference>
<evidence type="ECO:0000256" key="4">
    <source>
        <dbReference type="ARBA" id="ARBA00039318"/>
    </source>
</evidence>
<accession>A0AAE0IMW8</accession>
<keyword evidence="9" id="KW-1185">Reference proteome</keyword>
<feature type="region of interest" description="Disordered" evidence="7">
    <location>
        <begin position="317"/>
        <end position="337"/>
    </location>
</feature>
<dbReference type="GO" id="GO:0006412">
    <property type="term" value="P:translation"/>
    <property type="evidence" value="ECO:0007669"/>
    <property type="project" value="InterPro"/>
</dbReference>
<feature type="compositionally biased region" description="Basic residues" evidence="7">
    <location>
        <begin position="318"/>
        <end position="337"/>
    </location>
</feature>
<reference evidence="8" key="2">
    <citation type="submission" date="2023-06" db="EMBL/GenBank/DDBJ databases">
        <authorList>
            <consortium name="Lawrence Berkeley National Laboratory"/>
            <person name="Haridas S."/>
            <person name="Hensen N."/>
            <person name="Bonometti L."/>
            <person name="Westerberg I."/>
            <person name="Brannstrom I.O."/>
            <person name="Guillou S."/>
            <person name="Cros-Aarteil S."/>
            <person name="Calhoun S."/>
            <person name="Kuo A."/>
            <person name="Mondo S."/>
            <person name="Pangilinan J."/>
            <person name="Riley R."/>
            <person name="Labutti K."/>
            <person name="Andreopoulos B."/>
            <person name="Lipzen A."/>
            <person name="Chen C."/>
            <person name="Yanf M."/>
            <person name="Daum C."/>
            <person name="Ng V."/>
            <person name="Clum A."/>
            <person name="Steindorff A."/>
            <person name="Ohm R."/>
            <person name="Martin F."/>
            <person name="Silar P."/>
            <person name="Natvig D."/>
            <person name="Lalanne C."/>
            <person name="Gautier V."/>
            <person name="Ament-Velasquez S.L."/>
            <person name="Kruys A."/>
            <person name="Hutchinson M.I."/>
            <person name="Powell A.J."/>
            <person name="Barry K."/>
            <person name="Miller A.N."/>
            <person name="Grigoriev I.V."/>
            <person name="Debuchy R."/>
            <person name="Gladieux P."/>
            <person name="Thoren M.H."/>
            <person name="Johannesson H."/>
        </authorList>
    </citation>
    <scope>NUCLEOTIDE SEQUENCE</scope>
    <source>
        <strain evidence="8">SMH4131-1</strain>
    </source>
</reference>
<dbReference type="Proteomes" id="UP001286456">
    <property type="component" value="Unassembled WGS sequence"/>
</dbReference>
<feature type="region of interest" description="Disordered" evidence="7">
    <location>
        <begin position="56"/>
        <end position="79"/>
    </location>
</feature>
<evidence type="ECO:0000313" key="8">
    <source>
        <dbReference type="EMBL" id="KAK3327899.1"/>
    </source>
</evidence>
<name>A0AAE0IMW8_9PEZI</name>
<reference evidence="8" key="1">
    <citation type="journal article" date="2023" name="Mol. Phylogenet. Evol.">
        <title>Genome-scale phylogeny and comparative genomics of the fungal order Sordariales.</title>
        <authorList>
            <person name="Hensen N."/>
            <person name="Bonometti L."/>
            <person name="Westerberg I."/>
            <person name="Brannstrom I.O."/>
            <person name="Guillou S."/>
            <person name="Cros-Aarteil S."/>
            <person name="Calhoun S."/>
            <person name="Haridas S."/>
            <person name="Kuo A."/>
            <person name="Mondo S."/>
            <person name="Pangilinan J."/>
            <person name="Riley R."/>
            <person name="LaButti K."/>
            <person name="Andreopoulos B."/>
            <person name="Lipzen A."/>
            <person name="Chen C."/>
            <person name="Yan M."/>
            <person name="Daum C."/>
            <person name="Ng V."/>
            <person name="Clum A."/>
            <person name="Steindorff A."/>
            <person name="Ohm R.A."/>
            <person name="Martin F."/>
            <person name="Silar P."/>
            <person name="Natvig D.O."/>
            <person name="Lalanne C."/>
            <person name="Gautier V."/>
            <person name="Ament-Velasquez S.L."/>
            <person name="Kruys A."/>
            <person name="Hutchinson M.I."/>
            <person name="Powell A.J."/>
            <person name="Barry K."/>
            <person name="Miller A.N."/>
            <person name="Grigoriev I.V."/>
            <person name="Debuchy R."/>
            <person name="Gladieux P."/>
            <person name="Hiltunen Thoren M."/>
            <person name="Johannesson H."/>
        </authorList>
    </citation>
    <scope>NUCLEOTIDE SEQUENCE</scope>
    <source>
        <strain evidence="8">SMH4131-1</strain>
    </source>
</reference>
<dbReference type="InterPro" id="IPR020574">
    <property type="entry name" value="Ribosomal_uS9_CS"/>
</dbReference>
<comment type="similarity">
    <text evidence="1 6">Belongs to the universal ribosomal protein uS9 family.</text>
</comment>
<evidence type="ECO:0000313" key="9">
    <source>
        <dbReference type="Proteomes" id="UP001286456"/>
    </source>
</evidence>
<sequence length="337" mass="36698">MAALRQNITGALRGSCPGARLQWQTLDQQFHALRLGSGSGSSSSSITAAARSSSASASTSRCMSTDTHNDNSDSSSQTGFRSITAAPETAIRIVSHARPVPVSPSYFSRQPIFNDSYLTLQKLMRSYGNLPVVPAGQVERVAWNTLEDIRQTLGEQVKASDYAKCIELVKRLHAIHPTLKPEAVTEALQAFKRNVQPFSNVPNPIVVDKFGRALGVGRRKVSVARAWVVEGTGEVQVNGKSLADAFGRVHDRESAVWPLRATSRVDKYNVWALVEGGGTTGQAEALTLAIAKALMAHEPALKPALRRAGCVTRDPRRVERKKHGRVKARKMPTWVKR</sequence>
<dbReference type="PANTHER" id="PTHR21569">
    <property type="entry name" value="RIBOSOMAL PROTEIN S9"/>
    <property type="match status" value="1"/>
</dbReference>
<keyword evidence="3 6" id="KW-0687">Ribonucleoprotein</keyword>
<comment type="caution">
    <text evidence="8">The sequence shown here is derived from an EMBL/GenBank/DDBJ whole genome shotgun (WGS) entry which is preliminary data.</text>
</comment>
<dbReference type="PROSITE" id="PS00360">
    <property type="entry name" value="RIBOSOMAL_S9"/>
    <property type="match status" value="1"/>
</dbReference>
<organism evidence="8 9">
    <name type="scientific">Cercophora scortea</name>
    <dbReference type="NCBI Taxonomy" id="314031"/>
    <lineage>
        <taxon>Eukaryota</taxon>
        <taxon>Fungi</taxon>
        <taxon>Dikarya</taxon>
        <taxon>Ascomycota</taxon>
        <taxon>Pezizomycotina</taxon>
        <taxon>Sordariomycetes</taxon>
        <taxon>Sordariomycetidae</taxon>
        <taxon>Sordariales</taxon>
        <taxon>Lasiosphaeriaceae</taxon>
        <taxon>Cercophora</taxon>
    </lineage>
</organism>
<dbReference type="GO" id="GO:0005763">
    <property type="term" value="C:mitochondrial small ribosomal subunit"/>
    <property type="evidence" value="ECO:0007669"/>
    <property type="project" value="TreeGrafter"/>
</dbReference>
<evidence type="ECO:0000256" key="3">
    <source>
        <dbReference type="ARBA" id="ARBA00023274"/>
    </source>
</evidence>
<dbReference type="EMBL" id="JAUEPO010000003">
    <property type="protein sequence ID" value="KAK3327899.1"/>
    <property type="molecule type" value="Genomic_DNA"/>
</dbReference>
<feature type="compositionally biased region" description="Low complexity" evidence="7">
    <location>
        <begin position="56"/>
        <end position="76"/>
    </location>
</feature>
<dbReference type="SUPFAM" id="SSF54211">
    <property type="entry name" value="Ribosomal protein S5 domain 2-like"/>
    <property type="match status" value="1"/>
</dbReference>
<dbReference type="AlphaFoldDB" id="A0AAE0IMW8"/>
<dbReference type="PANTHER" id="PTHR21569:SF1">
    <property type="entry name" value="SMALL RIBOSOMAL SUBUNIT PROTEIN US9M"/>
    <property type="match status" value="1"/>
</dbReference>
<evidence type="ECO:0000256" key="1">
    <source>
        <dbReference type="ARBA" id="ARBA00005251"/>
    </source>
</evidence>
<proteinExistence type="inferred from homology"/>
<protein>
    <recommendedName>
        <fullName evidence="4">Small ribosomal subunit protein uS9m</fullName>
    </recommendedName>
    <alternativeName>
        <fullName evidence="5">37S ribosomal protein S9, mitochondrial</fullName>
    </alternativeName>
</protein>
<dbReference type="InterPro" id="IPR000754">
    <property type="entry name" value="Ribosomal_uS9"/>
</dbReference>